<dbReference type="SUPFAM" id="SSF52087">
    <property type="entry name" value="CRAL/TRIO domain"/>
    <property type="match status" value="1"/>
</dbReference>
<dbReference type="InterPro" id="IPR036865">
    <property type="entry name" value="CRAL-TRIO_dom_sf"/>
</dbReference>
<protein>
    <submittedName>
        <fullName evidence="3">BA75_03681T0</fullName>
    </submittedName>
</protein>
<evidence type="ECO:0000313" key="3">
    <source>
        <dbReference type="EMBL" id="ANZ77044.1"/>
    </source>
</evidence>
<dbReference type="PANTHER" id="PTHR45824">
    <property type="entry name" value="GH16843P"/>
    <property type="match status" value="1"/>
</dbReference>
<dbReference type="AlphaFoldDB" id="A0A1B2JG51"/>
<dbReference type="CDD" id="cd00170">
    <property type="entry name" value="SEC14"/>
    <property type="match status" value="1"/>
</dbReference>
<dbReference type="Gene3D" id="3.40.525.10">
    <property type="entry name" value="CRAL-TRIO lipid binding domain"/>
    <property type="match status" value="1"/>
</dbReference>
<organism evidence="3 4">
    <name type="scientific">Komagataella pastoris</name>
    <name type="common">Yeast</name>
    <name type="synonym">Pichia pastoris</name>
    <dbReference type="NCBI Taxonomy" id="4922"/>
    <lineage>
        <taxon>Eukaryota</taxon>
        <taxon>Fungi</taxon>
        <taxon>Dikarya</taxon>
        <taxon>Ascomycota</taxon>
        <taxon>Saccharomycotina</taxon>
        <taxon>Pichiomycetes</taxon>
        <taxon>Pichiales</taxon>
        <taxon>Pichiaceae</taxon>
        <taxon>Komagataella</taxon>
    </lineage>
</organism>
<dbReference type="PANTHER" id="PTHR45824:SF29">
    <property type="entry name" value="GH16843P"/>
    <property type="match status" value="1"/>
</dbReference>
<keyword evidence="4" id="KW-1185">Reference proteome</keyword>
<dbReference type="Proteomes" id="UP000094565">
    <property type="component" value="Chromosome 3"/>
</dbReference>
<sequence length="330" mass="38712">MFFKKEKKSATEDQPKGEVVNKPFEHPLEGLTPSGLEEPSEENFPKYQQVLDHFKNKELKLPITEKYKEGDETRSLTMEEKAWLTKECILRYCRACNWNVSDTITRLENSISWRREFGISGGEFQTLTQQLVAPENETGKQLIFGFDRECRPCLFLLNGKQNTKPSFRQIQHLIFMLEMTIWFMPKGQDKLALCVDFKNYPELSTKSFPSVSVGKQVLHILQYHYPERLGRALFVNIPWYAWAFLKICYPFVDPYTKQKCAFDEPFAKFIPEEQLDFIHGGEVNFKYDHGKFWPEMLAIGEKKKKNYMKNFEKLGGTVGLSEYDLRSEDE</sequence>
<dbReference type="SMART" id="SM01100">
    <property type="entry name" value="CRAL_TRIO_N"/>
    <property type="match status" value="1"/>
</dbReference>
<dbReference type="InterPro" id="IPR001251">
    <property type="entry name" value="CRAL-TRIO_dom"/>
</dbReference>
<dbReference type="InterPro" id="IPR052578">
    <property type="entry name" value="PI_Transfer_CRAL-TRIO"/>
</dbReference>
<dbReference type="SUPFAM" id="SSF46938">
    <property type="entry name" value="CRAL/TRIO N-terminal domain"/>
    <property type="match status" value="1"/>
</dbReference>
<feature type="region of interest" description="Disordered" evidence="1">
    <location>
        <begin position="1"/>
        <end position="42"/>
    </location>
</feature>
<name>A0A1B2JG51_PICPA</name>
<evidence type="ECO:0000259" key="2">
    <source>
        <dbReference type="PROSITE" id="PS50191"/>
    </source>
</evidence>
<reference evidence="3 4" key="1">
    <citation type="submission" date="2016-02" db="EMBL/GenBank/DDBJ databases">
        <title>Comparative genomic and transcriptomic foundation for Pichia pastoris.</title>
        <authorList>
            <person name="Love K.R."/>
            <person name="Shah K.A."/>
            <person name="Whittaker C.A."/>
            <person name="Wu J."/>
            <person name="Bartlett M.C."/>
            <person name="Ma D."/>
            <person name="Leeson R.L."/>
            <person name="Priest M."/>
            <person name="Young S.K."/>
            <person name="Love J.C."/>
        </authorList>
    </citation>
    <scope>NUCLEOTIDE SEQUENCE [LARGE SCALE GENOMIC DNA]</scope>
    <source>
        <strain evidence="3 4">ATCC 28485</strain>
    </source>
</reference>
<dbReference type="InterPro" id="IPR036273">
    <property type="entry name" value="CRAL/TRIO_N_dom_sf"/>
</dbReference>
<dbReference type="Pfam" id="PF03765">
    <property type="entry name" value="CRAL_TRIO_N"/>
    <property type="match status" value="1"/>
</dbReference>
<gene>
    <name evidence="3" type="primary">PDR16-like</name>
    <name evidence="3" type="ORF">ATY40_BA7503681</name>
</gene>
<dbReference type="OrthoDB" id="75724at2759"/>
<dbReference type="Pfam" id="PF00650">
    <property type="entry name" value="CRAL_TRIO"/>
    <property type="match status" value="1"/>
</dbReference>
<dbReference type="PROSITE" id="PS50191">
    <property type="entry name" value="CRAL_TRIO"/>
    <property type="match status" value="1"/>
</dbReference>
<proteinExistence type="predicted"/>
<evidence type="ECO:0000256" key="1">
    <source>
        <dbReference type="SAM" id="MobiDB-lite"/>
    </source>
</evidence>
<accession>A0A1B2JG51</accession>
<evidence type="ECO:0000313" key="4">
    <source>
        <dbReference type="Proteomes" id="UP000094565"/>
    </source>
</evidence>
<dbReference type="GO" id="GO:0008526">
    <property type="term" value="F:phosphatidylinositol transfer activity"/>
    <property type="evidence" value="ECO:0007669"/>
    <property type="project" value="TreeGrafter"/>
</dbReference>
<feature type="domain" description="CRAL-TRIO" evidence="2">
    <location>
        <begin position="131"/>
        <end position="287"/>
    </location>
</feature>
<dbReference type="SMART" id="SM00516">
    <property type="entry name" value="SEC14"/>
    <property type="match status" value="1"/>
</dbReference>
<dbReference type="EMBL" id="CP014586">
    <property type="protein sequence ID" value="ANZ77044.1"/>
    <property type="molecule type" value="Genomic_DNA"/>
</dbReference>
<dbReference type="InterPro" id="IPR011074">
    <property type="entry name" value="CRAL/TRIO_N_dom"/>
</dbReference>